<gene>
    <name evidence="3" type="ORF">CCAE0312_LOCUS6250</name>
</gene>
<dbReference type="GO" id="GO:0006397">
    <property type="term" value="P:mRNA processing"/>
    <property type="evidence" value="ECO:0007669"/>
    <property type="project" value="InterPro"/>
</dbReference>
<dbReference type="SUPFAM" id="SSF48452">
    <property type="entry name" value="TPR-like"/>
    <property type="match status" value="2"/>
</dbReference>
<dbReference type="InterPro" id="IPR044624">
    <property type="entry name" value="Mbb1-like"/>
</dbReference>
<evidence type="ECO:0000313" key="3">
    <source>
        <dbReference type="EMBL" id="CAD9234162.1"/>
    </source>
</evidence>
<feature type="repeat" description="TPR" evidence="1">
    <location>
        <begin position="231"/>
        <end position="264"/>
    </location>
</feature>
<feature type="coiled-coil region" evidence="2">
    <location>
        <begin position="337"/>
        <end position="364"/>
    </location>
</feature>
<evidence type="ECO:0008006" key="4">
    <source>
        <dbReference type="Google" id="ProtNLM"/>
    </source>
</evidence>
<dbReference type="InterPro" id="IPR003107">
    <property type="entry name" value="HAT"/>
</dbReference>
<reference evidence="3" key="1">
    <citation type="submission" date="2021-01" db="EMBL/GenBank/DDBJ databases">
        <authorList>
            <person name="Corre E."/>
            <person name="Pelletier E."/>
            <person name="Niang G."/>
            <person name="Scheremetjew M."/>
            <person name="Finn R."/>
            <person name="Kale V."/>
            <person name="Holt S."/>
            <person name="Cochrane G."/>
            <person name="Meng A."/>
            <person name="Brown T."/>
            <person name="Cohen L."/>
        </authorList>
    </citation>
    <scope>NUCLEOTIDE SEQUENCE</scope>
    <source>
        <strain evidence="3">SAG 36.94</strain>
    </source>
</reference>
<dbReference type="Pfam" id="PF13428">
    <property type="entry name" value="TPR_14"/>
    <property type="match status" value="1"/>
</dbReference>
<dbReference type="PANTHER" id="PTHR44917">
    <property type="entry name" value="PROTEIN HIGH CHLOROPHYLL FLUORESCENT 107"/>
    <property type="match status" value="1"/>
</dbReference>
<dbReference type="Pfam" id="PF14559">
    <property type="entry name" value="TPR_19"/>
    <property type="match status" value="1"/>
</dbReference>
<sequence>MGGGRVGGSSSLGASPREVGRLERKSLAQLYSLALELSQGGEWGRARRVWEMLARRSPEDGRVWLAWAKMEVADGKVDRARACLSEGVQHNPDNARLFHAWAVMEERQGNIHKARTLLEKCLALDKTDGITYQTYALLEERNGDPKKASTLLNRAVEVDPMNESVWNALGMYEQRNGDLHSAAHKFQRATELNPMHCHSWQAWACVEDRLGNHETARELFQQALHVDPHSAPAYQAFALAESRAGNVDHARELFQRAIEVEPRHAAVYHAWACLEESQGQFEAARDLFERGVRANPMSAPMLRAWARMELRLGHIDDSFSDWKLGFEPHAKGYGGRSRKSREKKEELAEKLSMLRRLVERKSDKDVRLVLLWLQKQAVKDKDRHRQISEKGNTDSINVLHWAKNRSAEDVHAFQNWFDSRYKKDRRIAAYLFGWNLPTTSPVPPEWTTLDIGGLRTLSEGDEDIVRNDNPMDYGEFVYFLGSFADGLASRAALTAALSGLTAILLMVSVGAGLFDVAAPFNPDNQSVQAPSGVDAHLVELHDSDESANFVTIER</sequence>
<dbReference type="Gene3D" id="1.25.40.10">
    <property type="entry name" value="Tetratricopeptide repeat domain"/>
    <property type="match status" value="1"/>
</dbReference>
<keyword evidence="1" id="KW-0802">TPR repeat</keyword>
<dbReference type="GO" id="GO:0006417">
    <property type="term" value="P:regulation of translation"/>
    <property type="evidence" value="ECO:0007669"/>
    <property type="project" value="TreeGrafter"/>
</dbReference>
<dbReference type="SMART" id="SM00386">
    <property type="entry name" value="HAT"/>
    <property type="match status" value="8"/>
</dbReference>
<name>A0A7S1TEB4_9RHOD</name>
<proteinExistence type="predicted"/>
<accession>A0A7S1TEB4</accession>
<feature type="repeat" description="TPR" evidence="1">
    <location>
        <begin position="163"/>
        <end position="196"/>
    </location>
</feature>
<dbReference type="PROSITE" id="PS50005">
    <property type="entry name" value="TPR"/>
    <property type="match status" value="3"/>
</dbReference>
<dbReference type="GO" id="GO:0003727">
    <property type="term" value="F:single-stranded RNA binding"/>
    <property type="evidence" value="ECO:0007669"/>
    <property type="project" value="TreeGrafter"/>
</dbReference>
<dbReference type="SMART" id="SM00028">
    <property type="entry name" value="TPR"/>
    <property type="match status" value="8"/>
</dbReference>
<keyword evidence="2" id="KW-0175">Coiled coil</keyword>
<organism evidence="3">
    <name type="scientific">Compsopogon caeruleus</name>
    <dbReference type="NCBI Taxonomy" id="31354"/>
    <lineage>
        <taxon>Eukaryota</taxon>
        <taxon>Rhodophyta</taxon>
        <taxon>Compsopogonophyceae</taxon>
        <taxon>Compsopogonales</taxon>
        <taxon>Compsopogonaceae</taxon>
        <taxon>Compsopogon</taxon>
    </lineage>
</organism>
<evidence type="ECO:0000256" key="1">
    <source>
        <dbReference type="PROSITE-ProRule" id="PRU00339"/>
    </source>
</evidence>
<dbReference type="PANTHER" id="PTHR44917:SF1">
    <property type="entry name" value="PROTEIN HIGH CHLOROPHYLL FLUORESCENT 107"/>
    <property type="match status" value="1"/>
</dbReference>
<dbReference type="Pfam" id="PF13432">
    <property type="entry name" value="TPR_16"/>
    <property type="match status" value="2"/>
</dbReference>
<feature type="repeat" description="TPR" evidence="1">
    <location>
        <begin position="197"/>
        <end position="230"/>
    </location>
</feature>
<dbReference type="GO" id="GO:0003729">
    <property type="term" value="F:mRNA binding"/>
    <property type="evidence" value="ECO:0007669"/>
    <property type="project" value="InterPro"/>
</dbReference>
<evidence type="ECO:0000256" key="2">
    <source>
        <dbReference type="SAM" id="Coils"/>
    </source>
</evidence>
<dbReference type="InterPro" id="IPR019734">
    <property type="entry name" value="TPR_rpt"/>
</dbReference>
<protein>
    <recommendedName>
        <fullName evidence="4">Suppressor of forked domain-containing protein</fullName>
    </recommendedName>
</protein>
<dbReference type="InterPro" id="IPR011990">
    <property type="entry name" value="TPR-like_helical_dom_sf"/>
</dbReference>
<dbReference type="AlphaFoldDB" id="A0A7S1TEB4"/>
<dbReference type="EMBL" id="HBGH01011273">
    <property type="protein sequence ID" value="CAD9234162.1"/>
    <property type="molecule type" value="Transcribed_RNA"/>
</dbReference>